<name>A0A7H1NS02_9PROT</name>
<protein>
    <submittedName>
        <fullName evidence="3">Guanosine-5'-triphosphate,3'-diphosphate pyrophosphatase</fullName>
        <ecNumber evidence="3">3.6.1.40</ecNumber>
    </submittedName>
</protein>
<reference evidence="3 4" key="1">
    <citation type="submission" date="2020-08" db="EMBL/GenBank/DDBJ databases">
        <title>Complete genome sequence of Entomobacter blattae G55GP.</title>
        <authorList>
            <person name="Poehlein A."/>
            <person name="Guzman J."/>
            <person name="Daniel R."/>
            <person name="Vilcinskas A."/>
        </authorList>
    </citation>
    <scope>NUCLEOTIDE SEQUENCE [LARGE SCALE GENOMIC DNA]</scope>
    <source>
        <strain evidence="3 4">G55GP</strain>
    </source>
</reference>
<dbReference type="Pfam" id="PF02541">
    <property type="entry name" value="Ppx-GppA"/>
    <property type="match status" value="1"/>
</dbReference>
<dbReference type="Proteomes" id="UP000516349">
    <property type="component" value="Chromosome"/>
</dbReference>
<keyword evidence="4" id="KW-1185">Reference proteome</keyword>
<dbReference type="SUPFAM" id="SSF53067">
    <property type="entry name" value="Actin-like ATPase domain"/>
    <property type="match status" value="2"/>
</dbReference>
<dbReference type="EMBL" id="CP060244">
    <property type="protein sequence ID" value="QNT78562.1"/>
    <property type="molecule type" value="Genomic_DNA"/>
</dbReference>
<dbReference type="PANTHER" id="PTHR30005:SF0">
    <property type="entry name" value="RETROGRADE REGULATION PROTEIN 2"/>
    <property type="match status" value="1"/>
</dbReference>
<dbReference type="InterPro" id="IPR003695">
    <property type="entry name" value="Ppx_GppA_N"/>
</dbReference>
<dbReference type="InterPro" id="IPR048951">
    <property type="entry name" value="Ppx_C"/>
</dbReference>
<proteinExistence type="predicted"/>
<dbReference type="RefSeq" id="WP_203412813.1">
    <property type="nucleotide sequence ID" value="NZ_CP060244.1"/>
</dbReference>
<dbReference type="EC" id="3.6.1.40" evidence="3"/>
<dbReference type="CDD" id="cd24052">
    <property type="entry name" value="ASKHA_NBD_HpPPX-GppA-like"/>
    <property type="match status" value="1"/>
</dbReference>
<gene>
    <name evidence="3" type="primary">gppA_1</name>
    <name evidence="3" type="ORF">JGUZn3_13360</name>
</gene>
<sequence>MSPYEPEITETSLLPRSALIDLGSNSTRMVIFEGVSRNPLTIFNEKAVLKLGKGLTQTGKLNAQGMKLALDVVRRFNTIARAMGATPYEVMATAAVRDATNGADFIAGLQNHLPGVPIRIISGEEEAEYSATGVLCSIPDAFGTVADIGGGSLELIRVKEGKVEGAKTLKLGVIRLSDRAEGNLVKARKIVEDDLKTVSWLSVGKGKALYLVGGAFRALAQLYMHHTKYPLNIIHYYTLSPAKAQEMVTWFLSGPTKEIQNYSADLLKRLEDIPYAAIVLKRLMQEVQPSEIIFSTEGLREGWYMQKVAFSVAAEEPRQQMAYEMCKKFGRSMQLPRILAKWTDFLRPYEKPSQTALRELACWFSDIGALDHPAYRAEEGYRRLLLLPSMSFNHYERVYLAMVVAMRYGADLNAPFMQPTRKLLGEEDIMRAQALGLSLRLAYTICGGTPDLLEGTGIAIEGKKLTLQHLPSRVAVMGESVKRRMSRLAQALNLKVKIAETGEECGG</sequence>
<dbReference type="PANTHER" id="PTHR30005">
    <property type="entry name" value="EXOPOLYPHOSPHATASE"/>
    <property type="match status" value="1"/>
</dbReference>
<dbReference type="GO" id="GO:0008894">
    <property type="term" value="F:guanosine-5'-triphosphate,3'-diphosphate diphosphatase activity"/>
    <property type="evidence" value="ECO:0007669"/>
    <property type="project" value="UniProtKB-EC"/>
</dbReference>
<evidence type="ECO:0000259" key="2">
    <source>
        <dbReference type="Pfam" id="PF21697"/>
    </source>
</evidence>
<evidence type="ECO:0000259" key="1">
    <source>
        <dbReference type="Pfam" id="PF02541"/>
    </source>
</evidence>
<dbReference type="Gene3D" id="1.10.3210.10">
    <property type="entry name" value="Hypothetical protein af1432"/>
    <property type="match status" value="1"/>
</dbReference>
<feature type="domain" description="Ppx/GppA phosphatase N-terminal" evidence="1">
    <location>
        <begin position="31"/>
        <end position="307"/>
    </location>
</feature>
<dbReference type="InterPro" id="IPR043129">
    <property type="entry name" value="ATPase_NBD"/>
</dbReference>
<keyword evidence="3" id="KW-0378">Hydrolase</keyword>
<evidence type="ECO:0000313" key="4">
    <source>
        <dbReference type="Proteomes" id="UP000516349"/>
    </source>
</evidence>
<dbReference type="KEGG" id="ebla:JGUZn3_13360"/>
<dbReference type="Pfam" id="PF21697">
    <property type="entry name" value="Ppx_C"/>
    <property type="match status" value="1"/>
</dbReference>
<evidence type="ECO:0000313" key="3">
    <source>
        <dbReference type="EMBL" id="QNT78562.1"/>
    </source>
</evidence>
<dbReference type="Gene3D" id="3.30.420.150">
    <property type="entry name" value="Exopolyphosphatase. Domain 2"/>
    <property type="match status" value="1"/>
</dbReference>
<dbReference type="AlphaFoldDB" id="A0A7H1NS02"/>
<dbReference type="InterPro" id="IPR050273">
    <property type="entry name" value="GppA/Ppx_hydrolase"/>
</dbReference>
<dbReference type="Gene3D" id="3.30.420.40">
    <property type="match status" value="1"/>
</dbReference>
<feature type="domain" description="Exopolyphosphatase C-terminal" evidence="2">
    <location>
        <begin position="353"/>
        <end position="492"/>
    </location>
</feature>
<dbReference type="SUPFAM" id="SSF109604">
    <property type="entry name" value="HD-domain/PDEase-like"/>
    <property type="match status" value="1"/>
</dbReference>
<accession>A0A7H1NS02</accession>
<organism evidence="3 4">
    <name type="scientific">Entomobacter blattae</name>
    <dbReference type="NCBI Taxonomy" id="2762277"/>
    <lineage>
        <taxon>Bacteria</taxon>
        <taxon>Pseudomonadati</taxon>
        <taxon>Pseudomonadota</taxon>
        <taxon>Alphaproteobacteria</taxon>
        <taxon>Acetobacterales</taxon>
        <taxon>Acetobacteraceae</taxon>
        <taxon>Entomobacter</taxon>
    </lineage>
</organism>